<comment type="caution">
    <text evidence="10">The sequence shown here is derived from an EMBL/GenBank/DDBJ whole genome shotgun (WGS) entry which is preliminary data.</text>
</comment>
<feature type="transmembrane region" description="Helical" evidence="9">
    <location>
        <begin position="165"/>
        <end position="184"/>
    </location>
</feature>
<accession>A0ABV4UH17</accession>
<dbReference type="Proteomes" id="UP001574673">
    <property type="component" value="Unassembled WGS sequence"/>
</dbReference>
<name>A0ABV4UH17_9RHOO</name>
<feature type="compositionally biased region" description="Polar residues" evidence="8">
    <location>
        <begin position="8"/>
        <end position="19"/>
    </location>
</feature>
<evidence type="ECO:0000256" key="3">
    <source>
        <dbReference type="ARBA" id="ARBA00022475"/>
    </source>
</evidence>
<keyword evidence="4" id="KW-0997">Cell inner membrane</keyword>
<dbReference type="PANTHER" id="PTHR32196:SF21">
    <property type="entry name" value="ABC TRANSPORTER PERMEASE PROTEIN YPHD-RELATED"/>
    <property type="match status" value="1"/>
</dbReference>
<keyword evidence="11" id="KW-1185">Reference proteome</keyword>
<dbReference type="InterPro" id="IPR001851">
    <property type="entry name" value="ABC_transp_permease"/>
</dbReference>
<feature type="region of interest" description="Disordered" evidence="8">
    <location>
        <begin position="1"/>
        <end position="21"/>
    </location>
</feature>
<feature type="transmembrane region" description="Helical" evidence="9">
    <location>
        <begin position="301"/>
        <end position="320"/>
    </location>
</feature>
<proteinExistence type="predicted"/>
<evidence type="ECO:0000313" key="10">
    <source>
        <dbReference type="EMBL" id="MFA9950914.1"/>
    </source>
</evidence>
<feature type="transmembrane region" description="Helical" evidence="9">
    <location>
        <begin position="245"/>
        <end position="266"/>
    </location>
</feature>
<dbReference type="RefSeq" id="WP_418892004.1">
    <property type="nucleotide sequence ID" value="NZ_JBEUWX010000003.1"/>
</dbReference>
<sequence length="370" mass="38613">MERKTKTADSAASNNTGNGRHSAARNLTAGFLADRQFVFLALTNLLGFMLAVALAGTDFIGAYNLQSMAAQLPELGLLALGVMLAMVSGNGGIDLSGIALANLSGVLAGLIASHFIAADDAPLLYTGSFIALALLAGGIGGMLNGVLIAWGHLTPILATLGTQMFFTGIAVVLTNGSALRLGYIEPLDAFGNSTLAGLPICFIVFLAVAAALALMLKRTPFGIRLYLLGSNAKAASYAGIPVRRMLFLTYTLCGLLAGLAGAIIAARTSSVKWDYGSSYVMISILIVVAAGVRPEGGYGRLVCVLLSATALQLLASMFNFLDVSSFFRDCAWGTMLLIFLVVSRFDYRTFFRNRPGSSGSASLPRAGRTV</sequence>
<reference evidence="11" key="1">
    <citation type="submission" date="2024-06" db="EMBL/GenBank/DDBJ databases">
        <title>Radixoralia hellwigii gen. nov., sp nov., isolated from a root canal in the human oral cavity.</title>
        <authorList>
            <person name="Bartsch S."/>
            <person name="Wittmer A."/>
            <person name="Schulz A.-K."/>
            <person name="Neumann-Schaal M."/>
            <person name="Wolf J."/>
            <person name="Gronow S."/>
            <person name="Tennert C."/>
            <person name="Haecker G."/>
            <person name="Cieplik F."/>
            <person name="Al-Ahmad A."/>
        </authorList>
    </citation>
    <scope>NUCLEOTIDE SEQUENCE [LARGE SCALE GENOMIC DNA]</scope>
    <source>
        <strain evidence="11">Wk13</strain>
    </source>
</reference>
<feature type="transmembrane region" description="Helical" evidence="9">
    <location>
        <begin position="278"/>
        <end position="294"/>
    </location>
</feature>
<evidence type="ECO:0000256" key="2">
    <source>
        <dbReference type="ARBA" id="ARBA00022448"/>
    </source>
</evidence>
<feature type="transmembrane region" description="Helical" evidence="9">
    <location>
        <begin position="129"/>
        <end position="153"/>
    </location>
</feature>
<organism evidence="10 11">
    <name type="scientific">Dentiradicibacter hellwigii</name>
    <dbReference type="NCBI Taxonomy" id="3149053"/>
    <lineage>
        <taxon>Bacteria</taxon>
        <taxon>Pseudomonadati</taxon>
        <taxon>Pseudomonadota</taxon>
        <taxon>Betaproteobacteria</taxon>
        <taxon>Rhodocyclales</taxon>
        <taxon>Rhodocyclaceae</taxon>
        <taxon>Dentiradicibacter</taxon>
    </lineage>
</organism>
<dbReference type="Pfam" id="PF02653">
    <property type="entry name" value="BPD_transp_2"/>
    <property type="match status" value="1"/>
</dbReference>
<feature type="transmembrane region" description="Helical" evidence="9">
    <location>
        <begin position="99"/>
        <end position="117"/>
    </location>
</feature>
<evidence type="ECO:0000256" key="7">
    <source>
        <dbReference type="ARBA" id="ARBA00023136"/>
    </source>
</evidence>
<feature type="transmembrane region" description="Helical" evidence="9">
    <location>
        <begin position="326"/>
        <end position="345"/>
    </location>
</feature>
<feature type="transmembrane region" description="Helical" evidence="9">
    <location>
        <begin position="37"/>
        <end position="56"/>
    </location>
</feature>
<evidence type="ECO:0000256" key="5">
    <source>
        <dbReference type="ARBA" id="ARBA00022692"/>
    </source>
</evidence>
<evidence type="ECO:0000256" key="9">
    <source>
        <dbReference type="SAM" id="Phobius"/>
    </source>
</evidence>
<keyword evidence="2" id="KW-0813">Transport</keyword>
<evidence type="ECO:0000313" key="11">
    <source>
        <dbReference type="Proteomes" id="UP001574673"/>
    </source>
</evidence>
<dbReference type="PANTHER" id="PTHR32196">
    <property type="entry name" value="ABC TRANSPORTER PERMEASE PROTEIN YPHD-RELATED-RELATED"/>
    <property type="match status" value="1"/>
</dbReference>
<evidence type="ECO:0000256" key="8">
    <source>
        <dbReference type="SAM" id="MobiDB-lite"/>
    </source>
</evidence>
<keyword evidence="7 9" id="KW-0472">Membrane</keyword>
<feature type="transmembrane region" description="Helical" evidence="9">
    <location>
        <begin position="68"/>
        <end position="87"/>
    </location>
</feature>
<keyword evidence="5 9" id="KW-0812">Transmembrane</keyword>
<evidence type="ECO:0000256" key="4">
    <source>
        <dbReference type="ARBA" id="ARBA00022519"/>
    </source>
</evidence>
<protein>
    <submittedName>
        <fullName evidence="10">ABC transporter permease</fullName>
    </submittedName>
</protein>
<evidence type="ECO:0000256" key="1">
    <source>
        <dbReference type="ARBA" id="ARBA00004651"/>
    </source>
</evidence>
<dbReference type="EMBL" id="JBEUWX010000003">
    <property type="protein sequence ID" value="MFA9950914.1"/>
    <property type="molecule type" value="Genomic_DNA"/>
</dbReference>
<feature type="transmembrane region" description="Helical" evidence="9">
    <location>
        <begin position="196"/>
        <end position="216"/>
    </location>
</feature>
<dbReference type="CDD" id="cd06579">
    <property type="entry name" value="TM_PBP1_transp_AraH_like"/>
    <property type="match status" value="1"/>
</dbReference>
<keyword evidence="6 9" id="KW-1133">Transmembrane helix</keyword>
<comment type="subcellular location">
    <subcellularLocation>
        <location evidence="1">Cell membrane</location>
        <topology evidence="1">Multi-pass membrane protein</topology>
    </subcellularLocation>
</comment>
<evidence type="ECO:0000256" key="6">
    <source>
        <dbReference type="ARBA" id="ARBA00022989"/>
    </source>
</evidence>
<gene>
    <name evidence="10" type="ORF">ABCS64_11360</name>
</gene>
<keyword evidence="3" id="KW-1003">Cell membrane</keyword>